<protein>
    <submittedName>
        <fullName evidence="2">GMP synthase (Glutamine-hydrolysing)</fullName>
    </submittedName>
</protein>
<dbReference type="InterPro" id="IPR029062">
    <property type="entry name" value="Class_I_gatase-like"/>
</dbReference>
<organism evidence="2 3">
    <name type="scientific">Paucimonas lemoignei</name>
    <name type="common">Pseudomonas lemoignei</name>
    <dbReference type="NCBI Taxonomy" id="29443"/>
    <lineage>
        <taxon>Bacteria</taxon>
        <taxon>Pseudomonadati</taxon>
        <taxon>Pseudomonadota</taxon>
        <taxon>Betaproteobacteria</taxon>
        <taxon>Burkholderiales</taxon>
        <taxon>Burkholderiaceae</taxon>
        <taxon>Paucimonas</taxon>
    </lineage>
</organism>
<accession>A0A4R3HY09</accession>
<dbReference type="Gene3D" id="3.40.50.880">
    <property type="match status" value="1"/>
</dbReference>
<dbReference type="Proteomes" id="UP000295382">
    <property type="component" value="Unassembled WGS sequence"/>
</dbReference>
<dbReference type="OrthoDB" id="9813383at2"/>
<dbReference type="Pfam" id="PF00117">
    <property type="entry name" value="GATase"/>
    <property type="match status" value="1"/>
</dbReference>
<dbReference type="PANTHER" id="PTHR42695">
    <property type="entry name" value="GLUTAMINE AMIDOTRANSFERASE YLR126C-RELATED"/>
    <property type="match status" value="1"/>
</dbReference>
<dbReference type="PROSITE" id="PS51273">
    <property type="entry name" value="GATASE_TYPE_1"/>
    <property type="match status" value="1"/>
</dbReference>
<dbReference type="RefSeq" id="WP_132258456.1">
    <property type="nucleotide sequence ID" value="NZ_SLZQ01000004.1"/>
</dbReference>
<proteinExistence type="predicted"/>
<dbReference type="CDD" id="cd01741">
    <property type="entry name" value="GATase1_1"/>
    <property type="match status" value="1"/>
</dbReference>
<comment type="caution">
    <text evidence="2">The sequence shown here is derived from an EMBL/GenBank/DDBJ whole genome shotgun (WGS) entry which is preliminary data.</text>
</comment>
<reference evidence="2 3" key="1">
    <citation type="submission" date="2019-03" db="EMBL/GenBank/DDBJ databases">
        <title>Genomic Encyclopedia of Type Strains, Phase IV (KMG-IV): sequencing the most valuable type-strain genomes for metagenomic binning, comparative biology and taxonomic classification.</title>
        <authorList>
            <person name="Goeker M."/>
        </authorList>
    </citation>
    <scope>NUCLEOTIDE SEQUENCE [LARGE SCALE GENOMIC DNA]</scope>
    <source>
        <strain evidence="2 3">DSM 7445</strain>
    </source>
</reference>
<dbReference type="EMBL" id="SLZQ01000004">
    <property type="protein sequence ID" value="TCS37523.1"/>
    <property type="molecule type" value="Genomic_DNA"/>
</dbReference>
<gene>
    <name evidence="2" type="ORF">EDC30_104327</name>
</gene>
<keyword evidence="3" id="KW-1185">Reference proteome</keyword>
<evidence type="ECO:0000259" key="1">
    <source>
        <dbReference type="Pfam" id="PF00117"/>
    </source>
</evidence>
<name>A0A4R3HY09_PAULE</name>
<evidence type="ECO:0000313" key="2">
    <source>
        <dbReference type="EMBL" id="TCS37523.1"/>
    </source>
</evidence>
<dbReference type="InterPro" id="IPR017926">
    <property type="entry name" value="GATASE"/>
</dbReference>
<dbReference type="AlphaFoldDB" id="A0A4R3HY09"/>
<dbReference type="NCBIfam" id="NF006562">
    <property type="entry name" value="PRK09065.1"/>
    <property type="match status" value="1"/>
</dbReference>
<feature type="domain" description="Glutamine amidotransferase" evidence="1">
    <location>
        <begin position="23"/>
        <end position="192"/>
    </location>
</feature>
<sequence length="243" mass="26545">MKPLVIIKLGDTFPQLAARHGDFENWIEAGISRLHVPVEVIDPRQDLPLPPNEDIAGAIVTGSHAMVTDYSPWSATTAFWLYKLVLHGIPVLGICYGHQLLAHALGGEVGYHPQGMEIGTVPVRRTAAAATDRLFKDLPDEFPVQVVHRQSVRKLPRGAVLLAGNEFEPHQAFRVGNSAWGTQFHPEFSSAAMAGYIAHLGADLEREGRDPRRLQEQVTPTAAASRILHGFGTLVAERQGCFA</sequence>
<dbReference type="PANTHER" id="PTHR42695:SF5">
    <property type="entry name" value="GLUTAMINE AMIDOTRANSFERASE YLR126C-RELATED"/>
    <property type="match status" value="1"/>
</dbReference>
<evidence type="ECO:0000313" key="3">
    <source>
        <dbReference type="Proteomes" id="UP000295382"/>
    </source>
</evidence>
<dbReference type="GO" id="GO:0005829">
    <property type="term" value="C:cytosol"/>
    <property type="evidence" value="ECO:0007669"/>
    <property type="project" value="TreeGrafter"/>
</dbReference>
<dbReference type="InterPro" id="IPR044992">
    <property type="entry name" value="ChyE-like"/>
</dbReference>
<dbReference type="SUPFAM" id="SSF52317">
    <property type="entry name" value="Class I glutamine amidotransferase-like"/>
    <property type="match status" value="1"/>
</dbReference>